<feature type="domain" description="Glycoside hydrolase family 42 N-terminal" evidence="4">
    <location>
        <begin position="54"/>
        <end position="265"/>
    </location>
</feature>
<dbReference type="SUPFAM" id="SSF51445">
    <property type="entry name" value="(Trans)glycosidases"/>
    <property type="match status" value="1"/>
</dbReference>
<dbReference type="InterPro" id="IPR013529">
    <property type="entry name" value="Glyco_hydro_42_N"/>
</dbReference>
<gene>
    <name evidence="5" type="ordered locus">Cmaq_0463</name>
</gene>
<dbReference type="GO" id="GO:0004565">
    <property type="term" value="F:beta-galactosidase activity"/>
    <property type="evidence" value="ECO:0007669"/>
    <property type="project" value="InterPro"/>
</dbReference>
<organism evidence="5 6">
    <name type="scientific">Caldivirga maquilingensis (strain ATCC 700844 / DSM 13496 / JCM 10307 / IC-167)</name>
    <dbReference type="NCBI Taxonomy" id="397948"/>
    <lineage>
        <taxon>Archaea</taxon>
        <taxon>Thermoproteota</taxon>
        <taxon>Thermoprotei</taxon>
        <taxon>Thermoproteales</taxon>
        <taxon>Thermoproteaceae</taxon>
        <taxon>Caldivirga</taxon>
    </lineage>
</organism>
<accession>A8MBW5</accession>
<dbReference type="EMBL" id="CP000852">
    <property type="protein sequence ID" value="ABW01308.1"/>
    <property type="molecule type" value="Genomic_DNA"/>
</dbReference>
<sequence length="818" mass="91310">MRISKILLVAAVLLILIEFTPPVHGESPPMVWSTQVPYLNPSGAPHDFKYFMDIKELGFNTIFLTVPWGAVEYGPNEYDFHVLDQYMNYTRALGIRVILVFFYSVPAATGDFNATPPWLINNGELEVNSNGHPQSPPALAWWNETDRQYYFGFIKTVVSRYVNYSNFLGVLVDYGWLDDDWGPGVNGLPPGYAKSDIVMFQHWLMQVYHDNITLLNMEWGTDYRSFSQVNPPTLPFIGDWRYFQEFRVWSINETYSELFSMIRSIIGPNRLLLFYWGGSIDDIYSLQMPELYFQLAERYNVTIVLDDADWTNFAVFFGNLARVYHVHLMMEWTPVPSSSSYYGKYISHLILGYPWLIGGDYYVFIRSLDWFYPTVQLNTMATGIYELINGTYPSTKVALLYMTMFGGTYSDWRYLVHETGLIPTSLFNVNNEYAYYPFNIITVNELAAGLVNLSNYRYIILMVPEKLIPSSVRGIINQWRSRGGVLIPFNSNWLSSGLGGALSGIEEPVITTNASVEAFPIINNDSVFLALNNYGNPLNTLHVNVNLTALGLRNGTYAVINLNGGDLINVTTGGLASFNINLYYTQSAVMVGIIPVNPVNIIVNVSSVNASYNYDTGVFNININGLISPKGDYLIIALIHPNLTQAGMQFTSNGLVYESVAAGEATSNGGYFTINLKVPMYQLMLNSYTLVLNVYVISDGYVINGESYLLNVNLNSTLTPYGWVPSVTGVNLSKYAVLIMAKPPPVTTTTVTVPVNLTTTVTTVVTTTVVSTVVSTEVSTLTSTIIRSIIPESTVVAITVGVIVLIIIVALIARTKVK</sequence>
<feature type="transmembrane region" description="Helical" evidence="3">
    <location>
        <begin position="795"/>
        <end position="813"/>
    </location>
</feature>
<evidence type="ECO:0000256" key="3">
    <source>
        <dbReference type="SAM" id="Phobius"/>
    </source>
</evidence>
<dbReference type="GeneID" id="5708784"/>
<dbReference type="PANTHER" id="PTHR36447">
    <property type="entry name" value="BETA-GALACTOSIDASE GANA"/>
    <property type="match status" value="1"/>
</dbReference>
<dbReference type="GO" id="GO:0005975">
    <property type="term" value="P:carbohydrate metabolic process"/>
    <property type="evidence" value="ECO:0007669"/>
    <property type="project" value="InterPro"/>
</dbReference>
<dbReference type="RefSeq" id="WP_012185528.1">
    <property type="nucleotide sequence ID" value="NC_009954.1"/>
</dbReference>
<keyword evidence="3" id="KW-1133">Transmembrane helix</keyword>
<protein>
    <recommendedName>
        <fullName evidence="4">Glycoside hydrolase family 42 N-terminal domain-containing protein</fullName>
    </recommendedName>
</protein>
<name>A8MBW5_CALMQ</name>
<keyword evidence="3" id="KW-0472">Membrane</keyword>
<dbReference type="Gene3D" id="3.20.20.80">
    <property type="entry name" value="Glycosidases"/>
    <property type="match status" value="1"/>
</dbReference>
<keyword evidence="6" id="KW-1185">Reference proteome</keyword>
<evidence type="ECO:0000259" key="4">
    <source>
        <dbReference type="Pfam" id="PF02449"/>
    </source>
</evidence>
<dbReference type="AlphaFoldDB" id="A8MBW5"/>
<dbReference type="PANTHER" id="PTHR36447:SF1">
    <property type="entry name" value="BETA-GALACTOSIDASE GANA"/>
    <property type="match status" value="1"/>
</dbReference>
<keyword evidence="2" id="KW-0326">Glycosidase</keyword>
<dbReference type="KEGG" id="cma:Cmaq_0463"/>
<proteinExistence type="predicted"/>
<evidence type="ECO:0000313" key="6">
    <source>
        <dbReference type="Proteomes" id="UP000001137"/>
    </source>
</evidence>
<dbReference type="OrthoDB" id="378804at2157"/>
<dbReference type="GO" id="GO:0009341">
    <property type="term" value="C:beta-galactosidase complex"/>
    <property type="evidence" value="ECO:0007669"/>
    <property type="project" value="InterPro"/>
</dbReference>
<dbReference type="InterPro" id="IPR003476">
    <property type="entry name" value="Glyco_hydro_42"/>
</dbReference>
<keyword evidence="3" id="KW-0812">Transmembrane</keyword>
<reference evidence="5 6" key="1">
    <citation type="submission" date="2007-10" db="EMBL/GenBank/DDBJ databases">
        <title>Complete sequence of Caldivirga maquilingensis IC-167.</title>
        <authorList>
            <consortium name="US DOE Joint Genome Institute"/>
            <person name="Copeland A."/>
            <person name="Lucas S."/>
            <person name="Lapidus A."/>
            <person name="Barry K."/>
            <person name="Glavina del Rio T."/>
            <person name="Dalin E."/>
            <person name="Tice H."/>
            <person name="Pitluck S."/>
            <person name="Saunders E."/>
            <person name="Brettin T."/>
            <person name="Bruce D."/>
            <person name="Detter J.C."/>
            <person name="Han C."/>
            <person name="Schmutz J."/>
            <person name="Larimer F."/>
            <person name="Land M."/>
            <person name="Hauser L."/>
            <person name="Kyrpides N."/>
            <person name="Ivanova N."/>
            <person name="Biddle J.F."/>
            <person name="Zhang Z."/>
            <person name="Fitz-Gibbon S.T."/>
            <person name="Lowe T.M."/>
            <person name="Saltikov C."/>
            <person name="House C.H."/>
            <person name="Richardson P."/>
        </authorList>
    </citation>
    <scope>NUCLEOTIDE SEQUENCE [LARGE SCALE GENOMIC DNA]</scope>
    <source>
        <strain evidence="6">ATCC 700844 / DSM 13496 / JCM 10307 / IC-167</strain>
    </source>
</reference>
<evidence type="ECO:0000256" key="2">
    <source>
        <dbReference type="ARBA" id="ARBA00023295"/>
    </source>
</evidence>
<evidence type="ECO:0000256" key="1">
    <source>
        <dbReference type="ARBA" id="ARBA00022801"/>
    </source>
</evidence>
<dbReference type="STRING" id="397948.Cmaq_0463"/>
<dbReference type="Proteomes" id="UP000001137">
    <property type="component" value="Chromosome"/>
</dbReference>
<dbReference type="Pfam" id="PF02449">
    <property type="entry name" value="Glyco_hydro_42"/>
    <property type="match status" value="1"/>
</dbReference>
<dbReference type="InterPro" id="IPR017853">
    <property type="entry name" value="GH"/>
</dbReference>
<keyword evidence="1" id="KW-0378">Hydrolase</keyword>
<evidence type="ECO:0000313" key="5">
    <source>
        <dbReference type="EMBL" id="ABW01308.1"/>
    </source>
</evidence>
<dbReference type="HOGENOM" id="CLU_345356_0_0_2"/>